<dbReference type="EC" id="5.4.99.5" evidence="1"/>
<dbReference type="GO" id="GO:0046417">
    <property type="term" value="P:chorismate metabolic process"/>
    <property type="evidence" value="ECO:0007669"/>
    <property type="project" value="InterPro"/>
</dbReference>
<dbReference type="InterPro" id="IPR002701">
    <property type="entry name" value="CM_II_prokaryot"/>
</dbReference>
<name>A0A098S4L6_9BACT</name>
<proteinExistence type="predicted"/>
<dbReference type="PANTHER" id="PTHR43018:SF1">
    <property type="entry name" value="PROTEIN AROA(G)"/>
    <property type="match status" value="1"/>
</dbReference>
<comment type="caution">
    <text evidence="5">The sequence shown here is derived from an EMBL/GenBank/DDBJ whole genome shotgun (WGS) entry which is preliminary data.</text>
</comment>
<dbReference type="Gene3D" id="3.20.20.70">
    <property type="entry name" value="Aldolase class I"/>
    <property type="match status" value="1"/>
</dbReference>
<dbReference type="SMART" id="SM00830">
    <property type="entry name" value="CM_2"/>
    <property type="match status" value="1"/>
</dbReference>
<feature type="domain" description="Chorismate mutase" evidence="4">
    <location>
        <begin position="263"/>
        <end position="354"/>
    </location>
</feature>
<dbReference type="EMBL" id="JPOS01000038">
    <property type="protein sequence ID" value="KGE87090.1"/>
    <property type="molecule type" value="Genomic_DNA"/>
</dbReference>
<dbReference type="PROSITE" id="PS51168">
    <property type="entry name" value="CHORISMATE_MUT_2"/>
    <property type="match status" value="1"/>
</dbReference>
<dbReference type="InterPro" id="IPR036979">
    <property type="entry name" value="CM_dom_sf"/>
</dbReference>
<gene>
    <name evidence="5" type="ORF">IX84_15585</name>
</gene>
<feature type="coiled-coil region" evidence="3">
    <location>
        <begin position="262"/>
        <end position="296"/>
    </location>
</feature>
<evidence type="ECO:0000256" key="1">
    <source>
        <dbReference type="ARBA" id="ARBA00012404"/>
    </source>
</evidence>
<dbReference type="STRING" id="1524460.IX84_15585"/>
<dbReference type="InterPro" id="IPR052899">
    <property type="entry name" value="Class-I_DAHP_synthase"/>
</dbReference>
<evidence type="ECO:0000256" key="2">
    <source>
        <dbReference type="ARBA" id="ARBA00022679"/>
    </source>
</evidence>
<dbReference type="PANTHER" id="PTHR43018">
    <property type="entry name" value="PHOSPHO-2-DEHYDRO-3-DEOXYHEPTONATE ALDOLASE"/>
    <property type="match status" value="1"/>
</dbReference>
<dbReference type="GO" id="GO:0016740">
    <property type="term" value="F:transferase activity"/>
    <property type="evidence" value="ECO:0007669"/>
    <property type="project" value="UniProtKB-KW"/>
</dbReference>
<dbReference type="Proteomes" id="UP000029736">
    <property type="component" value="Unassembled WGS sequence"/>
</dbReference>
<reference evidence="5 6" key="1">
    <citation type="journal article" date="2014" name="Int. J. Syst. Evol. Microbiol.">
        <title>Phaeodactylibacter xiamenensis gen. nov., sp. nov., a member of the family Saprospiraceae isolated from the marine alga Phaeodactylum tricornutum.</title>
        <authorList>
            <person name="Chen Z.Jr."/>
            <person name="Lei X."/>
            <person name="Lai Q."/>
            <person name="Li Y."/>
            <person name="Zhang B."/>
            <person name="Zhang J."/>
            <person name="Zhang H."/>
            <person name="Yang L."/>
            <person name="Zheng W."/>
            <person name="Tian Y."/>
            <person name="Yu Z."/>
            <person name="Xu H.Jr."/>
            <person name="Zheng T."/>
        </authorList>
    </citation>
    <scope>NUCLEOTIDE SEQUENCE [LARGE SCALE GENOMIC DNA]</scope>
    <source>
        <strain evidence="5 6">KD52</strain>
    </source>
</reference>
<dbReference type="Pfam" id="PF00793">
    <property type="entry name" value="DAHP_synth_1"/>
    <property type="match status" value="1"/>
</dbReference>
<evidence type="ECO:0000313" key="5">
    <source>
        <dbReference type="EMBL" id="KGE87090.1"/>
    </source>
</evidence>
<keyword evidence="3" id="KW-0175">Coiled coil</keyword>
<protein>
    <recommendedName>
        <fullName evidence="1">chorismate mutase</fullName>
        <ecNumber evidence="1">5.4.99.5</ecNumber>
    </recommendedName>
</protein>
<dbReference type="InterPro" id="IPR013785">
    <property type="entry name" value="Aldolase_TIM"/>
</dbReference>
<keyword evidence="6" id="KW-1185">Reference proteome</keyword>
<dbReference type="Pfam" id="PF01817">
    <property type="entry name" value="CM_2"/>
    <property type="match status" value="1"/>
</dbReference>
<dbReference type="GO" id="GO:0004106">
    <property type="term" value="F:chorismate mutase activity"/>
    <property type="evidence" value="ECO:0007669"/>
    <property type="project" value="UniProtKB-EC"/>
</dbReference>
<accession>A0A098S4L6</accession>
<evidence type="ECO:0000313" key="6">
    <source>
        <dbReference type="Proteomes" id="UP000029736"/>
    </source>
</evidence>
<evidence type="ECO:0000256" key="3">
    <source>
        <dbReference type="SAM" id="Coils"/>
    </source>
</evidence>
<dbReference type="SUPFAM" id="SSF48600">
    <property type="entry name" value="Chorismate mutase II"/>
    <property type="match status" value="1"/>
</dbReference>
<dbReference type="InterPro" id="IPR006218">
    <property type="entry name" value="DAHP1/KDSA"/>
</dbReference>
<sequence length="361" mass="41102">MTFKPLLEEKPANKPIIIAGPCSAETEEQVLTTARALAGKGVDLFRSGIWKPRTRPGAFEGIGTEGLGWLRKVKEEAGLKVTTEVANTQHVFEALKHQIDVLWLGARTTVNPFSVQEVADALKGVDIPVLIKNPINPDFKLWVGAIERIYKAGITRIGVIHRGFSYHGETKYRNVPRWQLAIDLKREFPDLPIICDNSHICGRRDILQTVAQKALDLNFDGYMTEVHPDPDNAWSDAAQQITPAQFLEMKEQLIFRQPTTDNMEFLENLEHLRHEIDELDEEMLNLLSNRMRLAERIGEYKQRNNIAILQSSRWNEILERAVTKGKLKGLSEEFVTVYLKAVHQESINHQEKVMNQPRAEA</sequence>
<dbReference type="SUPFAM" id="SSF51569">
    <property type="entry name" value="Aldolase"/>
    <property type="match status" value="1"/>
</dbReference>
<evidence type="ECO:0000259" key="4">
    <source>
        <dbReference type="PROSITE" id="PS51168"/>
    </source>
</evidence>
<dbReference type="AlphaFoldDB" id="A0A098S4L6"/>
<dbReference type="Gene3D" id="1.20.59.10">
    <property type="entry name" value="Chorismate mutase"/>
    <property type="match status" value="1"/>
</dbReference>
<keyword evidence="2" id="KW-0808">Transferase</keyword>
<dbReference type="InterPro" id="IPR036263">
    <property type="entry name" value="Chorismate_II_sf"/>
</dbReference>
<organism evidence="5 6">
    <name type="scientific">Phaeodactylibacter xiamenensis</name>
    <dbReference type="NCBI Taxonomy" id="1524460"/>
    <lineage>
        <taxon>Bacteria</taxon>
        <taxon>Pseudomonadati</taxon>
        <taxon>Bacteroidota</taxon>
        <taxon>Saprospiria</taxon>
        <taxon>Saprospirales</taxon>
        <taxon>Haliscomenobacteraceae</taxon>
        <taxon>Phaeodactylibacter</taxon>
    </lineage>
</organism>